<keyword evidence="2" id="KW-0812">Transmembrane</keyword>
<feature type="region of interest" description="Disordered" evidence="1">
    <location>
        <begin position="1"/>
        <end position="39"/>
    </location>
</feature>
<dbReference type="Gene3D" id="1.10.3730.20">
    <property type="match status" value="1"/>
</dbReference>
<evidence type="ECO:0000256" key="2">
    <source>
        <dbReference type="SAM" id="Phobius"/>
    </source>
</evidence>
<organism evidence="3 4">
    <name type="scientific">Thermomonospora echinospora</name>
    <dbReference type="NCBI Taxonomy" id="1992"/>
    <lineage>
        <taxon>Bacteria</taxon>
        <taxon>Bacillati</taxon>
        <taxon>Actinomycetota</taxon>
        <taxon>Actinomycetes</taxon>
        <taxon>Streptosporangiales</taxon>
        <taxon>Thermomonosporaceae</taxon>
        <taxon>Thermomonospora</taxon>
    </lineage>
</organism>
<sequence>MEPPRSGGQYGAGQAGQGGVEGSQPVGGGRSRPQRRLPAQQPVLECSFVLVQERDGDRRAVFTGIGAVGAITLGVVLNDDPVGAGRIAALTLIVSGIVLAKLA</sequence>
<reference evidence="4" key="1">
    <citation type="submission" date="2016-10" db="EMBL/GenBank/DDBJ databases">
        <authorList>
            <person name="Varghese N."/>
            <person name="Submissions S."/>
        </authorList>
    </citation>
    <scope>NUCLEOTIDE SEQUENCE [LARGE SCALE GENOMIC DNA]</scope>
    <source>
        <strain evidence="4">DSM 43163</strain>
    </source>
</reference>
<evidence type="ECO:0000256" key="1">
    <source>
        <dbReference type="SAM" id="MobiDB-lite"/>
    </source>
</evidence>
<feature type="compositionally biased region" description="Gly residues" evidence="1">
    <location>
        <begin position="8"/>
        <end position="30"/>
    </location>
</feature>
<feature type="transmembrane region" description="Helical" evidence="2">
    <location>
        <begin position="60"/>
        <end position="77"/>
    </location>
</feature>
<gene>
    <name evidence="3" type="ORF">SAMN04489712_11856</name>
</gene>
<evidence type="ECO:0000313" key="4">
    <source>
        <dbReference type="Proteomes" id="UP000236723"/>
    </source>
</evidence>
<protein>
    <submittedName>
        <fullName evidence="3">Uncharacterized protein</fullName>
    </submittedName>
</protein>
<dbReference type="InterPro" id="IPR037185">
    <property type="entry name" value="EmrE-like"/>
</dbReference>
<dbReference type="RefSeq" id="WP_200827581.1">
    <property type="nucleotide sequence ID" value="NZ_FNVO01000018.1"/>
</dbReference>
<dbReference type="EMBL" id="FNVO01000018">
    <property type="protein sequence ID" value="SEG85667.1"/>
    <property type="molecule type" value="Genomic_DNA"/>
</dbReference>
<name>A0A1H6DJS7_9ACTN</name>
<dbReference type="AlphaFoldDB" id="A0A1H6DJS7"/>
<proteinExistence type="predicted"/>
<dbReference type="Proteomes" id="UP000236723">
    <property type="component" value="Unassembled WGS sequence"/>
</dbReference>
<dbReference type="SUPFAM" id="SSF103481">
    <property type="entry name" value="Multidrug resistance efflux transporter EmrE"/>
    <property type="match status" value="1"/>
</dbReference>
<evidence type="ECO:0000313" key="3">
    <source>
        <dbReference type="EMBL" id="SEG85667.1"/>
    </source>
</evidence>
<keyword evidence="2" id="KW-0472">Membrane</keyword>
<keyword evidence="4" id="KW-1185">Reference proteome</keyword>
<accession>A0A1H6DJS7</accession>
<feature type="transmembrane region" description="Helical" evidence="2">
    <location>
        <begin position="83"/>
        <end position="102"/>
    </location>
</feature>
<keyword evidence="2" id="KW-1133">Transmembrane helix</keyword>